<dbReference type="AlphaFoldDB" id="A0A9D1T8W6"/>
<evidence type="ECO:0000256" key="4">
    <source>
        <dbReference type="ARBA" id="ARBA00022777"/>
    </source>
</evidence>
<dbReference type="InterPro" id="IPR011611">
    <property type="entry name" value="PfkB_dom"/>
</dbReference>
<comment type="caution">
    <text evidence="7">The sequence shown here is derived from an EMBL/GenBank/DDBJ whole genome shotgun (WGS) entry which is preliminary data.</text>
</comment>
<dbReference type="SUPFAM" id="SSF53613">
    <property type="entry name" value="Ribokinase-like"/>
    <property type="match status" value="1"/>
</dbReference>
<dbReference type="EMBL" id="DVOS01000062">
    <property type="protein sequence ID" value="HIV23800.1"/>
    <property type="molecule type" value="Genomic_DNA"/>
</dbReference>
<accession>A0A9D1T8W6</accession>
<evidence type="ECO:0000256" key="3">
    <source>
        <dbReference type="ARBA" id="ARBA00022741"/>
    </source>
</evidence>
<evidence type="ECO:0000313" key="7">
    <source>
        <dbReference type="EMBL" id="HIV23800.1"/>
    </source>
</evidence>
<organism evidence="7 8">
    <name type="scientific">Candidatus Merdiplasma excrementigallinarum</name>
    <dbReference type="NCBI Taxonomy" id="2840864"/>
    <lineage>
        <taxon>Bacteria</taxon>
        <taxon>Bacillati</taxon>
        <taxon>Bacillota</taxon>
        <taxon>Clostridia</taxon>
        <taxon>Lachnospirales</taxon>
        <taxon>Lachnospiraceae</taxon>
        <taxon>Lachnospiraceae incertae sedis</taxon>
        <taxon>Candidatus Merdiplasma</taxon>
    </lineage>
</organism>
<dbReference type="PRINTS" id="PR00990">
    <property type="entry name" value="RIBOKINASE"/>
</dbReference>
<dbReference type="InterPro" id="IPR002139">
    <property type="entry name" value="Ribo/fructo_kinase"/>
</dbReference>
<dbReference type="Gene3D" id="3.40.1190.20">
    <property type="match status" value="1"/>
</dbReference>
<protein>
    <submittedName>
        <fullName evidence="7">Carbohydrate kinase</fullName>
    </submittedName>
</protein>
<dbReference type="InterPro" id="IPR029056">
    <property type="entry name" value="Ribokinase-like"/>
</dbReference>
<dbReference type="Pfam" id="PF00294">
    <property type="entry name" value="PfkB"/>
    <property type="match status" value="1"/>
</dbReference>
<feature type="domain" description="Carbohydrate kinase PfkB" evidence="6">
    <location>
        <begin position="1"/>
        <end position="303"/>
    </location>
</feature>
<reference evidence="7" key="2">
    <citation type="journal article" date="2021" name="PeerJ">
        <title>Extensive microbial diversity within the chicken gut microbiome revealed by metagenomics and culture.</title>
        <authorList>
            <person name="Gilroy R."/>
            <person name="Ravi A."/>
            <person name="Getino M."/>
            <person name="Pursley I."/>
            <person name="Horton D.L."/>
            <person name="Alikhan N.F."/>
            <person name="Baker D."/>
            <person name="Gharbi K."/>
            <person name="Hall N."/>
            <person name="Watson M."/>
            <person name="Adriaenssens E.M."/>
            <person name="Foster-Nyarko E."/>
            <person name="Jarju S."/>
            <person name="Secka A."/>
            <person name="Antonio M."/>
            <person name="Oren A."/>
            <person name="Chaudhuri R.R."/>
            <person name="La Ragione R."/>
            <person name="Hildebrand F."/>
            <person name="Pallen M.J."/>
        </authorList>
    </citation>
    <scope>NUCLEOTIDE SEQUENCE</scope>
    <source>
        <strain evidence="7">ChiBcec6-7307</strain>
    </source>
</reference>
<evidence type="ECO:0000259" key="6">
    <source>
        <dbReference type="Pfam" id="PF00294"/>
    </source>
</evidence>
<comment type="similarity">
    <text evidence="1">Belongs to the carbohydrate kinase PfkB family.</text>
</comment>
<evidence type="ECO:0000256" key="5">
    <source>
        <dbReference type="ARBA" id="ARBA00022840"/>
    </source>
</evidence>
<dbReference type="GO" id="GO:0005524">
    <property type="term" value="F:ATP binding"/>
    <property type="evidence" value="ECO:0007669"/>
    <property type="project" value="UniProtKB-KW"/>
</dbReference>
<keyword evidence="2" id="KW-0808">Transferase</keyword>
<gene>
    <name evidence="7" type="ORF">IAC80_07640</name>
</gene>
<dbReference type="Proteomes" id="UP000886889">
    <property type="component" value="Unassembled WGS sequence"/>
</dbReference>
<keyword evidence="3" id="KW-0547">Nucleotide-binding</keyword>
<keyword evidence="4 7" id="KW-0418">Kinase</keyword>
<reference evidence="7" key="1">
    <citation type="submission" date="2020-10" db="EMBL/GenBank/DDBJ databases">
        <authorList>
            <person name="Gilroy R."/>
        </authorList>
    </citation>
    <scope>NUCLEOTIDE SEQUENCE</scope>
    <source>
        <strain evidence="7">ChiBcec6-7307</strain>
    </source>
</reference>
<sequence length="313" mass="33743">MTDVYSIGEMVIDFIPGSEPASYIRKAGGAPANVAIAVAKNGLEASMCCKVGDDDFGHFLMKTLDEYHVKAACPKLCEEAITTMAFVSLAENGERVFTFARKPGADMFLTEEEVKEEDIENSVIVHAGSCSLSAQPVGAATVKALRVAHEKGKLVSFDVNYRNVMWKDDLAACTAAVMDILKYVDMLKISEEEVEMMGGEAALPELMKKNNITLLVETLGANGAQAFFKDQVIRVEGHKVKAVDATGAGDAFWGGFMSSLRIQGVNRAEDLTADIIQKAMVYGNVSGCICVQGKGAIVSIPTRAQIEEYMKTM</sequence>
<dbReference type="PANTHER" id="PTHR43085">
    <property type="entry name" value="HEXOKINASE FAMILY MEMBER"/>
    <property type="match status" value="1"/>
</dbReference>
<proteinExistence type="inferred from homology"/>
<keyword evidence="5" id="KW-0067">ATP-binding</keyword>
<dbReference type="PANTHER" id="PTHR43085:SF1">
    <property type="entry name" value="PSEUDOURIDINE KINASE-RELATED"/>
    <property type="match status" value="1"/>
</dbReference>
<dbReference type="CDD" id="cd01167">
    <property type="entry name" value="bac_FRK"/>
    <property type="match status" value="1"/>
</dbReference>
<evidence type="ECO:0000313" key="8">
    <source>
        <dbReference type="Proteomes" id="UP000886889"/>
    </source>
</evidence>
<dbReference type="InterPro" id="IPR050306">
    <property type="entry name" value="PfkB_Carbo_kinase"/>
</dbReference>
<dbReference type="GO" id="GO:0016301">
    <property type="term" value="F:kinase activity"/>
    <property type="evidence" value="ECO:0007669"/>
    <property type="project" value="UniProtKB-KW"/>
</dbReference>
<evidence type="ECO:0000256" key="2">
    <source>
        <dbReference type="ARBA" id="ARBA00022679"/>
    </source>
</evidence>
<evidence type="ECO:0000256" key="1">
    <source>
        <dbReference type="ARBA" id="ARBA00010688"/>
    </source>
</evidence>
<name>A0A9D1T8W6_9FIRM</name>